<dbReference type="PANTHER" id="PTHR43292">
    <property type="entry name" value="ACYL-COA DEHYDROGENASE"/>
    <property type="match status" value="1"/>
</dbReference>
<evidence type="ECO:0000256" key="5">
    <source>
        <dbReference type="ARBA" id="ARBA00023002"/>
    </source>
</evidence>
<dbReference type="GO" id="GO:0050660">
    <property type="term" value="F:flavin adenine dinucleotide binding"/>
    <property type="evidence" value="ECO:0007669"/>
    <property type="project" value="InterPro"/>
</dbReference>
<dbReference type="GO" id="GO:0016627">
    <property type="term" value="F:oxidoreductase activity, acting on the CH-CH group of donors"/>
    <property type="evidence" value="ECO:0007669"/>
    <property type="project" value="InterPro"/>
</dbReference>
<feature type="domain" description="Acyl-CoA dehydrogenase/oxidase N-terminal" evidence="9">
    <location>
        <begin position="116"/>
        <end position="196"/>
    </location>
</feature>
<evidence type="ECO:0000259" key="8">
    <source>
        <dbReference type="Pfam" id="PF02770"/>
    </source>
</evidence>
<feature type="compositionally biased region" description="Basic and acidic residues" evidence="6">
    <location>
        <begin position="10"/>
        <end position="29"/>
    </location>
</feature>
<keyword evidence="5" id="KW-0560">Oxidoreductase</keyword>
<dbReference type="GO" id="GO:0005886">
    <property type="term" value="C:plasma membrane"/>
    <property type="evidence" value="ECO:0007669"/>
    <property type="project" value="TreeGrafter"/>
</dbReference>
<evidence type="ECO:0000313" key="10">
    <source>
        <dbReference type="EMBL" id="CAB5027041.1"/>
    </source>
</evidence>
<dbReference type="EMBL" id="CAFBPU010000010">
    <property type="protein sequence ID" value="CAB5027041.1"/>
    <property type="molecule type" value="Genomic_DNA"/>
</dbReference>
<dbReference type="InterPro" id="IPR009100">
    <property type="entry name" value="AcylCoA_DH/oxidase_NM_dom_sf"/>
</dbReference>
<dbReference type="Gene3D" id="1.20.140.10">
    <property type="entry name" value="Butyryl-CoA Dehydrogenase, subunit A, domain 3"/>
    <property type="match status" value="1"/>
</dbReference>
<organism evidence="10">
    <name type="scientific">freshwater metagenome</name>
    <dbReference type="NCBI Taxonomy" id="449393"/>
    <lineage>
        <taxon>unclassified sequences</taxon>
        <taxon>metagenomes</taxon>
        <taxon>ecological metagenomes</taxon>
    </lineage>
</organism>
<evidence type="ECO:0000256" key="4">
    <source>
        <dbReference type="ARBA" id="ARBA00022827"/>
    </source>
</evidence>
<dbReference type="Pfam" id="PF00441">
    <property type="entry name" value="Acyl-CoA_dh_1"/>
    <property type="match status" value="1"/>
</dbReference>
<dbReference type="InterPro" id="IPR036250">
    <property type="entry name" value="AcylCo_DH-like_C"/>
</dbReference>
<proteinExistence type="inferred from homology"/>
<evidence type="ECO:0000259" key="9">
    <source>
        <dbReference type="Pfam" id="PF02771"/>
    </source>
</evidence>
<dbReference type="InterPro" id="IPR052161">
    <property type="entry name" value="Mycobact_Acyl-CoA_DH"/>
</dbReference>
<comment type="similarity">
    <text evidence="2">Belongs to the acyl-CoA dehydrogenase family.</text>
</comment>
<dbReference type="InterPro" id="IPR009075">
    <property type="entry name" value="AcylCo_DH/oxidase_C"/>
</dbReference>
<dbReference type="Pfam" id="PF02770">
    <property type="entry name" value="Acyl-CoA_dh_M"/>
    <property type="match status" value="1"/>
</dbReference>
<comment type="cofactor">
    <cofactor evidence="1">
        <name>FAD</name>
        <dbReference type="ChEBI" id="CHEBI:57692"/>
    </cofactor>
</comment>
<dbReference type="Gene3D" id="2.40.110.10">
    <property type="entry name" value="Butyryl-CoA Dehydrogenase, subunit A, domain 2"/>
    <property type="match status" value="1"/>
</dbReference>
<dbReference type="PANTHER" id="PTHR43292:SF4">
    <property type="entry name" value="ACYL-COA DEHYDROGENASE FADE34"/>
    <property type="match status" value="1"/>
</dbReference>
<feature type="region of interest" description="Disordered" evidence="6">
    <location>
        <begin position="1"/>
        <end position="35"/>
    </location>
</feature>
<dbReference type="InterPro" id="IPR046373">
    <property type="entry name" value="Acyl-CoA_Oxase/DH_mid-dom_sf"/>
</dbReference>
<dbReference type="InterPro" id="IPR013786">
    <property type="entry name" value="AcylCoA_DH/ox_N"/>
</dbReference>
<dbReference type="Gene3D" id="1.10.540.10">
    <property type="entry name" value="Acyl-CoA dehydrogenase/oxidase, N-terminal domain"/>
    <property type="match status" value="1"/>
</dbReference>
<dbReference type="InterPro" id="IPR006091">
    <property type="entry name" value="Acyl-CoA_Oxase/DH_mid-dom"/>
</dbReference>
<accession>A0A6J7REF0</accession>
<dbReference type="FunFam" id="2.40.110.10:FF:000011">
    <property type="entry name" value="Acyl-CoA dehydrogenase FadE34"/>
    <property type="match status" value="1"/>
</dbReference>
<name>A0A6J7REF0_9ZZZZ</name>
<keyword evidence="4" id="KW-0274">FAD</keyword>
<dbReference type="AlphaFoldDB" id="A0A6J7REF0"/>
<sequence length="482" mass="51894">MLGHELGSGHADHVNGREPAVERGGEDPGHTVPSSGVSVIVEVLTALAMSDDATAPNAECDTSSNCRRRHLRCAPRHPVPRALPVSASPPLDGGSLAALTDAFLATHTPGSMDDLEFLRARFDAGLAVVSQPAGLGGLGASAELQEQVDLAFANAGSPDNRSAYNIIGLGMAAPTLLRFGTSAQQQRWLRPLWTGENIWCQLFSEPGAGSDLASVATSAVRTEAGWVINGQKVWTSLAHEASFALLLARTDPDAPKHRGMSYFVVDMFSPGVDVRPLRQVTGETEFNEVFLTDVLVPEENRLDEVGNGWKVATGTLMNERMALGAATPPREGGPIGSLTDLWRTRPDLRRPALHDRVLRLWVQAESLRLMAARLRQQQLAGQPGPEGSGAKLAYAQLAQETSSLELDLLGDEGLRYDDWTARRPEIGDLGDRTAGFRYLRAKGNSIEGGTSEVMRNIIAERVLGLPPGPRPDRDTPWKELPR</sequence>
<dbReference type="InterPro" id="IPR037069">
    <property type="entry name" value="AcylCoA_DH/ox_N_sf"/>
</dbReference>
<feature type="domain" description="Acyl-CoA dehydrogenase/oxidase C-terminal" evidence="7">
    <location>
        <begin position="306"/>
        <end position="463"/>
    </location>
</feature>
<keyword evidence="3" id="KW-0285">Flavoprotein</keyword>
<protein>
    <submittedName>
        <fullName evidence="10">Unannotated protein</fullName>
    </submittedName>
</protein>
<dbReference type="SUPFAM" id="SSF47203">
    <property type="entry name" value="Acyl-CoA dehydrogenase C-terminal domain-like"/>
    <property type="match status" value="1"/>
</dbReference>
<gene>
    <name evidence="10" type="ORF">UFOPK4150_00623</name>
</gene>
<evidence type="ECO:0000256" key="6">
    <source>
        <dbReference type="SAM" id="MobiDB-lite"/>
    </source>
</evidence>
<evidence type="ECO:0000256" key="2">
    <source>
        <dbReference type="ARBA" id="ARBA00009347"/>
    </source>
</evidence>
<feature type="domain" description="Acyl-CoA oxidase/dehydrogenase middle" evidence="8">
    <location>
        <begin position="200"/>
        <end position="294"/>
    </location>
</feature>
<dbReference type="SUPFAM" id="SSF56645">
    <property type="entry name" value="Acyl-CoA dehydrogenase NM domain-like"/>
    <property type="match status" value="1"/>
</dbReference>
<dbReference type="Pfam" id="PF02771">
    <property type="entry name" value="Acyl-CoA_dh_N"/>
    <property type="match status" value="1"/>
</dbReference>
<evidence type="ECO:0000256" key="3">
    <source>
        <dbReference type="ARBA" id="ARBA00022630"/>
    </source>
</evidence>
<evidence type="ECO:0000256" key="1">
    <source>
        <dbReference type="ARBA" id="ARBA00001974"/>
    </source>
</evidence>
<reference evidence="10" key="1">
    <citation type="submission" date="2020-05" db="EMBL/GenBank/DDBJ databases">
        <authorList>
            <person name="Chiriac C."/>
            <person name="Salcher M."/>
            <person name="Ghai R."/>
            <person name="Kavagutti S V."/>
        </authorList>
    </citation>
    <scope>NUCLEOTIDE SEQUENCE</scope>
</reference>
<evidence type="ECO:0000259" key="7">
    <source>
        <dbReference type="Pfam" id="PF00441"/>
    </source>
</evidence>